<evidence type="ECO:0000259" key="5">
    <source>
        <dbReference type="Pfam" id="PF13439"/>
    </source>
</evidence>
<dbReference type="Pfam" id="PF13692">
    <property type="entry name" value="Glyco_trans_1_4"/>
    <property type="match status" value="1"/>
</dbReference>
<accession>A0ABP7GIP6</accession>
<dbReference type="CDD" id="cd03801">
    <property type="entry name" value="GT4_PimA-like"/>
    <property type="match status" value="1"/>
</dbReference>
<evidence type="ECO:0000313" key="6">
    <source>
        <dbReference type="EMBL" id="GAA3765590.1"/>
    </source>
</evidence>
<reference evidence="7" key="1">
    <citation type="journal article" date="2019" name="Int. J. Syst. Evol. Microbiol.">
        <title>The Global Catalogue of Microorganisms (GCM) 10K type strain sequencing project: providing services to taxonomists for standard genome sequencing and annotation.</title>
        <authorList>
            <consortium name="The Broad Institute Genomics Platform"/>
            <consortium name="The Broad Institute Genome Sequencing Center for Infectious Disease"/>
            <person name="Wu L."/>
            <person name="Ma J."/>
        </authorList>
    </citation>
    <scope>NUCLEOTIDE SEQUENCE [LARGE SCALE GENOMIC DNA]</scope>
    <source>
        <strain evidence="7">JCM 16950</strain>
    </source>
</reference>
<dbReference type="InterPro" id="IPR050194">
    <property type="entry name" value="Glycosyltransferase_grp1"/>
</dbReference>
<keyword evidence="3" id="KW-0808">Transferase</keyword>
<dbReference type="InterPro" id="IPR028098">
    <property type="entry name" value="Glyco_trans_4-like_N"/>
</dbReference>
<dbReference type="Pfam" id="PF13439">
    <property type="entry name" value="Glyco_transf_4"/>
    <property type="match status" value="1"/>
</dbReference>
<feature type="domain" description="Glycosyltransferase subfamily 4-like N-terminal" evidence="5">
    <location>
        <begin position="27"/>
        <end position="208"/>
    </location>
</feature>
<proteinExistence type="predicted"/>
<feature type="region of interest" description="Disordered" evidence="4">
    <location>
        <begin position="396"/>
        <end position="417"/>
    </location>
</feature>
<evidence type="ECO:0000256" key="3">
    <source>
        <dbReference type="ARBA" id="ARBA00022679"/>
    </source>
</evidence>
<name>A0ABP7GIP6_9MICO</name>
<evidence type="ECO:0000256" key="1">
    <source>
        <dbReference type="ARBA" id="ARBA00021292"/>
    </source>
</evidence>
<dbReference type="Proteomes" id="UP001500540">
    <property type="component" value="Unassembled WGS sequence"/>
</dbReference>
<organism evidence="6 7">
    <name type="scientific">Microbacterium kribbense</name>
    <dbReference type="NCBI Taxonomy" id="433645"/>
    <lineage>
        <taxon>Bacteria</taxon>
        <taxon>Bacillati</taxon>
        <taxon>Actinomycetota</taxon>
        <taxon>Actinomycetes</taxon>
        <taxon>Micrococcales</taxon>
        <taxon>Microbacteriaceae</taxon>
        <taxon>Microbacterium</taxon>
    </lineage>
</organism>
<keyword evidence="7" id="KW-1185">Reference proteome</keyword>
<dbReference type="Gene3D" id="3.40.50.2000">
    <property type="entry name" value="Glycogen Phosphorylase B"/>
    <property type="match status" value="2"/>
</dbReference>
<sequence length="417" mass="43396">MPAMTDPAGRGAAAVMLVCDYSLRYLGGAQTAFVRQARSLADQGWTVVVVAPDADVLAGTANVIPVSPHVRWTLPGLDLPILGRRDGLAATLGELIDRHGVAAMVVHSEFALAAAVLAVGARRAVPVLHTVHTFFWRAPVLLSPLAPVVRWFHRRLTGLPSAPRYTGSTPIDNALRGMTLRVALRADVVLSPSAHQAQALRDAGVAQARAFSNVAEPMQLTDPPAAGPLTLLWAARFAPEKRVDVALDAIRIVGERLGPGRVHLHVAGGTRKPQPDVTFHGAVSADRVAALIADSHAVLITSLGFDNQPMIALEAFTRGRPVLVSDPALATEFGAAALGTVTPDAAGLAEVLIAAIADDATLRAAGAGAVAYAQARQSAEHAAALKRAITDAAARASARPKLPSHSSRGFTPIPPTP</sequence>
<dbReference type="SUPFAM" id="SSF53756">
    <property type="entry name" value="UDP-Glycosyltransferase/glycogen phosphorylase"/>
    <property type="match status" value="1"/>
</dbReference>
<gene>
    <name evidence="6" type="ORF">GCM10022240_17350</name>
</gene>
<evidence type="ECO:0000256" key="4">
    <source>
        <dbReference type="SAM" id="MobiDB-lite"/>
    </source>
</evidence>
<dbReference type="EMBL" id="BAABAF010000006">
    <property type="protein sequence ID" value="GAA3765590.1"/>
    <property type="molecule type" value="Genomic_DNA"/>
</dbReference>
<evidence type="ECO:0000256" key="2">
    <source>
        <dbReference type="ARBA" id="ARBA00022676"/>
    </source>
</evidence>
<protein>
    <recommendedName>
        <fullName evidence="1">D-inositol 3-phosphate glycosyltransferase</fullName>
    </recommendedName>
</protein>
<evidence type="ECO:0000313" key="7">
    <source>
        <dbReference type="Proteomes" id="UP001500540"/>
    </source>
</evidence>
<dbReference type="PANTHER" id="PTHR45947">
    <property type="entry name" value="SULFOQUINOVOSYL TRANSFERASE SQD2"/>
    <property type="match status" value="1"/>
</dbReference>
<dbReference type="PANTHER" id="PTHR45947:SF3">
    <property type="entry name" value="SULFOQUINOVOSYL TRANSFERASE SQD2"/>
    <property type="match status" value="1"/>
</dbReference>
<keyword evidence="2" id="KW-0328">Glycosyltransferase</keyword>
<comment type="caution">
    <text evidence="6">The sequence shown here is derived from an EMBL/GenBank/DDBJ whole genome shotgun (WGS) entry which is preliminary data.</text>
</comment>